<dbReference type="EMBL" id="VUJU01000791">
    <property type="protein sequence ID" value="KAF0768333.1"/>
    <property type="molecule type" value="Genomic_DNA"/>
</dbReference>
<evidence type="ECO:0000313" key="3">
    <source>
        <dbReference type="Proteomes" id="UP000478052"/>
    </source>
</evidence>
<evidence type="ECO:0000256" key="1">
    <source>
        <dbReference type="SAM" id="MobiDB-lite"/>
    </source>
</evidence>
<keyword evidence="3" id="KW-1185">Reference proteome</keyword>
<comment type="caution">
    <text evidence="2">The sequence shown here is derived from an EMBL/GenBank/DDBJ whole genome shotgun (WGS) entry which is preliminary data.</text>
</comment>
<protein>
    <submittedName>
        <fullName evidence="2">HTH 48 domain-containing protein</fullName>
    </submittedName>
</protein>
<dbReference type="OrthoDB" id="10017160at2759"/>
<feature type="region of interest" description="Disordered" evidence="1">
    <location>
        <begin position="1"/>
        <end position="39"/>
    </location>
</feature>
<sequence length="239" mass="27531">MEVRLGAYRGLTETTERSSANSSHTEATVPEKEPKGGPRCLPYNHHRGIIIVGRHGRRSQTPQRLTTRTWRRGGTAEEPCLVVVDATAPEACHIIIYDDVVVVVVEHSMRIYAPWVVGLRTLYRVVNESVNRRSPPPPSQTRFMFYIIYTYLKRTHWNVPRFQLRYSCVLLLKFPKRNRKRIFKRHNHVGPPTAFIDNAPCDFFSPNLKSELKGTRFDNVEAMKAKATEVLNKLTEADF</sequence>
<evidence type="ECO:0000313" key="2">
    <source>
        <dbReference type="EMBL" id="KAF0768333.1"/>
    </source>
</evidence>
<dbReference type="Proteomes" id="UP000478052">
    <property type="component" value="Unassembled WGS sequence"/>
</dbReference>
<accession>A0A6G0ZBP6</accession>
<name>A0A6G0ZBP6_APHCR</name>
<dbReference type="AlphaFoldDB" id="A0A6G0ZBP6"/>
<feature type="compositionally biased region" description="Polar residues" evidence="1">
    <location>
        <begin position="17"/>
        <end position="26"/>
    </location>
</feature>
<reference evidence="2 3" key="1">
    <citation type="submission" date="2019-08" db="EMBL/GenBank/DDBJ databases">
        <title>Whole genome of Aphis craccivora.</title>
        <authorList>
            <person name="Voronova N.V."/>
            <person name="Shulinski R.S."/>
            <person name="Bandarenka Y.V."/>
            <person name="Zhorov D.G."/>
            <person name="Warner D."/>
        </authorList>
    </citation>
    <scope>NUCLEOTIDE SEQUENCE [LARGE SCALE GENOMIC DNA]</scope>
    <source>
        <strain evidence="2">180601</strain>
        <tissue evidence="2">Whole Body</tissue>
    </source>
</reference>
<gene>
    <name evidence="2" type="ORF">FWK35_00017424</name>
</gene>
<organism evidence="2 3">
    <name type="scientific">Aphis craccivora</name>
    <name type="common">Cowpea aphid</name>
    <dbReference type="NCBI Taxonomy" id="307492"/>
    <lineage>
        <taxon>Eukaryota</taxon>
        <taxon>Metazoa</taxon>
        <taxon>Ecdysozoa</taxon>
        <taxon>Arthropoda</taxon>
        <taxon>Hexapoda</taxon>
        <taxon>Insecta</taxon>
        <taxon>Pterygota</taxon>
        <taxon>Neoptera</taxon>
        <taxon>Paraneoptera</taxon>
        <taxon>Hemiptera</taxon>
        <taxon>Sternorrhyncha</taxon>
        <taxon>Aphidomorpha</taxon>
        <taxon>Aphidoidea</taxon>
        <taxon>Aphididae</taxon>
        <taxon>Aphidini</taxon>
        <taxon>Aphis</taxon>
        <taxon>Aphis</taxon>
    </lineage>
</organism>
<proteinExistence type="predicted"/>